<feature type="domain" description="Carboxylesterase type B" evidence="6">
    <location>
        <begin position="17"/>
        <end position="504"/>
    </location>
</feature>
<keyword evidence="4" id="KW-0443">Lipid metabolism</keyword>
<comment type="caution">
    <text evidence="7">The sequence shown here is derived from an EMBL/GenBank/DDBJ whole genome shotgun (WGS) entry which is preliminary data.</text>
</comment>
<dbReference type="InterPro" id="IPR019826">
    <property type="entry name" value="Carboxylesterase_B_AS"/>
</dbReference>
<dbReference type="GO" id="GO:0004806">
    <property type="term" value="F:triacylglycerol lipase activity"/>
    <property type="evidence" value="ECO:0007669"/>
    <property type="project" value="UniProtKB-EC"/>
</dbReference>
<evidence type="ECO:0000256" key="2">
    <source>
        <dbReference type="ARBA" id="ARBA00005964"/>
    </source>
</evidence>
<evidence type="ECO:0000259" key="6">
    <source>
        <dbReference type="Pfam" id="PF00135"/>
    </source>
</evidence>
<dbReference type="Pfam" id="PF00135">
    <property type="entry name" value="COesterase"/>
    <property type="match status" value="1"/>
</dbReference>
<dbReference type="Proteomes" id="UP000697127">
    <property type="component" value="Unassembled WGS sequence"/>
</dbReference>
<keyword evidence="8" id="KW-1185">Reference proteome</keyword>
<sequence length="547" mass="63367">MGQSISTEKCTPFVLETPKNGKLTGLTFENPETGIPSCHRFGKVPYAYTCEKETRFTLPKSLPDDYDYTGEYKELGLKCPQPSVPNKHFRYTKSPSEENIQYNNIWVPASDKYKPKSGWPVLIFIHGGWLQYNTPNTDNFNVVELFGDEEFHEKFILVTPGYRLNIFGFLSGKELLEEDPKNSNFGFWDQRMAIEWTYDNISKFGGDPEKITVGGLSAGSYSTFFQLAYELYNPKVKQIIKQCCFFSNLVYIQPKTIEESQDQFDEIIDKLKIDKSLSSAEKLQKLRELDTDFIEDFIPTLTLHTFRAVTDNYFISSEIMKDLDSGKFSLLMKEKNLRILNGEVDNELVKYSLLNTPTTIDELPIQVENYYPRSVVPTLLDLYEANVKDFEGLSGDELKEALRVKYGAIVSDGQVYASARGLINKLIENGFPASDIFRYRISYRAKWLDEHLEKEWLVPHGGDFTIWFYNLRKGYTEEEKIHVHNWIVPYIKFLNFDKNIEEWPTSDPKKIRLFKTDGSAEYIEDPDWDWGVKVSNAVYTTQVKALY</sequence>
<reference evidence="7" key="1">
    <citation type="submission" date="2020-11" db="EMBL/GenBank/DDBJ databases">
        <title>Kefir isolates.</title>
        <authorList>
            <person name="Marcisauskas S."/>
            <person name="Kim Y."/>
            <person name="Blasche S."/>
        </authorList>
    </citation>
    <scope>NUCLEOTIDE SEQUENCE</scope>
    <source>
        <strain evidence="7">Olga-1</strain>
    </source>
</reference>
<comment type="similarity">
    <text evidence="2 5">Belongs to the type-B carboxylesterase/lipase family.</text>
</comment>
<organism evidence="7 8">
    <name type="scientific">Pichia californica</name>
    <dbReference type="NCBI Taxonomy" id="460514"/>
    <lineage>
        <taxon>Eukaryota</taxon>
        <taxon>Fungi</taxon>
        <taxon>Dikarya</taxon>
        <taxon>Ascomycota</taxon>
        <taxon>Saccharomycotina</taxon>
        <taxon>Pichiomycetes</taxon>
        <taxon>Pichiales</taxon>
        <taxon>Pichiaceae</taxon>
        <taxon>Pichia</taxon>
    </lineage>
</organism>
<proteinExistence type="inferred from homology"/>
<accession>A0A9P6WHP6</accession>
<protein>
    <recommendedName>
        <fullName evidence="5">Carboxylic ester hydrolase</fullName>
        <ecNumber evidence="5">3.1.1.-</ecNumber>
    </recommendedName>
</protein>
<dbReference type="EMBL" id="PUHW01000343">
    <property type="protein sequence ID" value="KAG0686954.1"/>
    <property type="molecule type" value="Genomic_DNA"/>
</dbReference>
<gene>
    <name evidence="7" type="ORF">C6P40_003116</name>
</gene>
<dbReference type="EC" id="3.1.1.-" evidence="5"/>
<evidence type="ECO:0000313" key="8">
    <source>
        <dbReference type="Proteomes" id="UP000697127"/>
    </source>
</evidence>
<comment type="catalytic activity">
    <reaction evidence="1">
        <text>a triacylglycerol + H2O = a diacylglycerol + a fatty acid + H(+)</text>
        <dbReference type="Rhea" id="RHEA:12044"/>
        <dbReference type="ChEBI" id="CHEBI:15377"/>
        <dbReference type="ChEBI" id="CHEBI:15378"/>
        <dbReference type="ChEBI" id="CHEBI:17855"/>
        <dbReference type="ChEBI" id="CHEBI:18035"/>
        <dbReference type="ChEBI" id="CHEBI:28868"/>
        <dbReference type="EC" id="3.1.1.3"/>
    </reaction>
</comment>
<dbReference type="GO" id="GO:0016042">
    <property type="term" value="P:lipid catabolic process"/>
    <property type="evidence" value="ECO:0007669"/>
    <property type="project" value="UniProtKB-KW"/>
</dbReference>
<evidence type="ECO:0000313" key="7">
    <source>
        <dbReference type="EMBL" id="KAG0686954.1"/>
    </source>
</evidence>
<dbReference type="PANTHER" id="PTHR43142">
    <property type="entry name" value="CARBOXYLIC ESTER HYDROLASE"/>
    <property type="match status" value="1"/>
</dbReference>
<dbReference type="AlphaFoldDB" id="A0A9P6WHP6"/>
<dbReference type="InterPro" id="IPR029058">
    <property type="entry name" value="AB_hydrolase_fold"/>
</dbReference>
<name>A0A9P6WHP6_9ASCO</name>
<dbReference type="SUPFAM" id="SSF53474">
    <property type="entry name" value="alpha/beta-Hydrolases"/>
    <property type="match status" value="1"/>
</dbReference>
<dbReference type="PROSITE" id="PS00122">
    <property type="entry name" value="CARBOXYLESTERASE_B_1"/>
    <property type="match status" value="1"/>
</dbReference>
<keyword evidence="4" id="KW-0442">Lipid degradation</keyword>
<dbReference type="InterPro" id="IPR002018">
    <property type="entry name" value="CarbesteraseB"/>
</dbReference>
<evidence type="ECO:0000256" key="4">
    <source>
        <dbReference type="ARBA" id="ARBA00022963"/>
    </source>
</evidence>
<dbReference type="OrthoDB" id="6846267at2759"/>
<dbReference type="Gene3D" id="3.40.50.1820">
    <property type="entry name" value="alpha/beta hydrolase"/>
    <property type="match status" value="1"/>
</dbReference>
<evidence type="ECO:0000256" key="1">
    <source>
        <dbReference type="ARBA" id="ARBA00001024"/>
    </source>
</evidence>
<evidence type="ECO:0000256" key="3">
    <source>
        <dbReference type="ARBA" id="ARBA00022801"/>
    </source>
</evidence>
<evidence type="ECO:0000256" key="5">
    <source>
        <dbReference type="RuleBase" id="RU361235"/>
    </source>
</evidence>
<keyword evidence="3 5" id="KW-0378">Hydrolase</keyword>
<dbReference type="PANTHER" id="PTHR43142:SF8">
    <property type="entry name" value="CARBOXYLIC ESTER HYDROLASE"/>
    <property type="match status" value="1"/>
</dbReference>